<reference evidence="2 3" key="1">
    <citation type="submission" date="2013-02" db="EMBL/GenBank/DDBJ databases">
        <title>The Genome Sequence of Acinetobacter parvus NIPH 1103.</title>
        <authorList>
            <consortium name="The Broad Institute Genome Sequencing Platform"/>
            <consortium name="The Broad Institute Genome Sequencing Center for Infectious Disease"/>
            <person name="Cerqueira G."/>
            <person name="Feldgarden M."/>
            <person name="Courvalin P."/>
            <person name="Perichon B."/>
            <person name="Grillot-Courvalin C."/>
            <person name="Clermont D."/>
            <person name="Rocha E."/>
            <person name="Yoon E.-J."/>
            <person name="Nemec A."/>
            <person name="Walker B."/>
            <person name="Young S.K."/>
            <person name="Zeng Q."/>
            <person name="Gargeya S."/>
            <person name="Fitzgerald M."/>
            <person name="Haas B."/>
            <person name="Abouelleil A."/>
            <person name="Alvarado L."/>
            <person name="Arachchi H.M."/>
            <person name="Berlin A.M."/>
            <person name="Chapman S.B."/>
            <person name="Dewar J."/>
            <person name="Goldberg J."/>
            <person name="Griggs A."/>
            <person name="Gujja S."/>
            <person name="Hansen M."/>
            <person name="Howarth C."/>
            <person name="Imamovic A."/>
            <person name="Larimer J."/>
            <person name="McCowan C."/>
            <person name="Murphy C."/>
            <person name="Neiman D."/>
            <person name="Pearson M."/>
            <person name="Priest M."/>
            <person name="Roberts A."/>
            <person name="Saif S."/>
            <person name="Shea T."/>
            <person name="Sisk P."/>
            <person name="Sykes S."/>
            <person name="Wortman J."/>
            <person name="Nusbaum C."/>
            <person name="Birren B."/>
        </authorList>
    </citation>
    <scope>NUCLEOTIDE SEQUENCE [LARGE SCALE GENOMIC DNA]</scope>
    <source>
        <strain evidence="2 3">NIPH 1103</strain>
    </source>
</reference>
<comment type="caution">
    <text evidence="2">The sequence shown here is derived from an EMBL/GenBank/DDBJ whole genome shotgun (WGS) entry which is preliminary data.</text>
</comment>
<feature type="compositionally biased region" description="Basic and acidic residues" evidence="1">
    <location>
        <begin position="1"/>
        <end position="28"/>
    </location>
</feature>
<feature type="compositionally biased region" description="Basic and acidic residues" evidence="1">
    <location>
        <begin position="43"/>
        <end position="73"/>
    </location>
</feature>
<sequence length="105" mass="12686">MDSQERDLKTKTPRLEPERYTDRAKEVVNKANPNLKAKHDRARLHLEREQQRKLAEQEKRKQEAKAQQEREKQAFFARKALREQGKHDEANKMLEAEKRNRPRSR</sequence>
<dbReference type="AlphaFoldDB" id="N8RH92"/>
<dbReference type="HOGENOM" id="CLU_2230652_0_0_6"/>
<accession>N8RH92</accession>
<dbReference type="Proteomes" id="UP000018426">
    <property type="component" value="Unassembled WGS sequence"/>
</dbReference>
<evidence type="ECO:0000313" key="2">
    <source>
        <dbReference type="EMBL" id="ENU34773.1"/>
    </source>
</evidence>
<proteinExistence type="predicted"/>
<dbReference type="PATRIC" id="fig|1217671.3.peg.184"/>
<name>N8RH92_9GAMM</name>
<evidence type="ECO:0000256" key="1">
    <source>
        <dbReference type="SAM" id="MobiDB-lite"/>
    </source>
</evidence>
<dbReference type="EMBL" id="APOL01000008">
    <property type="protein sequence ID" value="ENU34773.1"/>
    <property type="molecule type" value="Genomic_DNA"/>
</dbReference>
<protein>
    <submittedName>
        <fullName evidence="2">Uncharacterized protein</fullName>
    </submittedName>
</protein>
<evidence type="ECO:0000313" key="3">
    <source>
        <dbReference type="Proteomes" id="UP000018426"/>
    </source>
</evidence>
<feature type="compositionally biased region" description="Basic and acidic residues" evidence="1">
    <location>
        <begin position="80"/>
        <end position="99"/>
    </location>
</feature>
<gene>
    <name evidence="2" type="ORF">F989_00195</name>
</gene>
<dbReference type="RefSeq" id="WP_004676361.1">
    <property type="nucleotide sequence ID" value="NZ_KB849223.1"/>
</dbReference>
<feature type="region of interest" description="Disordered" evidence="1">
    <location>
        <begin position="1"/>
        <end position="105"/>
    </location>
</feature>
<organism evidence="2 3">
    <name type="scientific">Acinetobacter parvus NIPH 1103</name>
    <dbReference type="NCBI Taxonomy" id="1217671"/>
    <lineage>
        <taxon>Bacteria</taxon>
        <taxon>Pseudomonadati</taxon>
        <taxon>Pseudomonadota</taxon>
        <taxon>Gammaproteobacteria</taxon>
        <taxon>Moraxellales</taxon>
        <taxon>Moraxellaceae</taxon>
        <taxon>Acinetobacter</taxon>
    </lineage>
</organism>